<keyword evidence="3" id="KW-1185">Reference proteome</keyword>
<comment type="caution">
    <text evidence="2">The sequence shown here is derived from an EMBL/GenBank/DDBJ whole genome shotgun (WGS) entry which is preliminary data.</text>
</comment>
<dbReference type="RefSeq" id="WP_028290004.1">
    <property type="nucleotide sequence ID" value="NZ_JAEMEF010000002.1"/>
</dbReference>
<proteinExistence type="predicted"/>
<protein>
    <recommendedName>
        <fullName evidence="4">DUF2752 domain-containing protein</fullName>
    </recommendedName>
</protein>
<feature type="transmembrane region" description="Helical" evidence="1">
    <location>
        <begin position="34"/>
        <end position="61"/>
    </location>
</feature>
<keyword evidence="1" id="KW-1133">Transmembrane helix</keyword>
<evidence type="ECO:0000313" key="3">
    <source>
        <dbReference type="Proteomes" id="UP000605013"/>
    </source>
</evidence>
<accession>A0ABS1WII7</accession>
<evidence type="ECO:0008006" key="4">
    <source>
        <dbReference type="Google" id="ProtNLM"/>
    </source>
</evidence>
<gene>
    <name evidence="2" type="ORF">JAO71_03770</name>
</gene>
<evidence type="ECO:0000256" key="1">
    <source>
        <dbReference type="SAM" id="Phobius"/>
    </source>
</evidence>
<keyword evidence="1" id="KW-0472">Membrane</keyword>
<reference evidence="2 3" key="1">
    <citation type="submission" date="2020-12" db="EMBL/GenBank/DDBJ databases">
        <title>Olleya sediminilitoris sp. nov., isolated from a tidal flat.</title>
        <authorList>
            <person name="Park S."/>
            <person name="Yoon J.-H."/>
        </authorList>
    </citation>
    <scope>NUCLEOTIDE SEQUENCE [LARGE SCALE GENOMIC DNA]</scope>
    <source>
        <strain evidence="2 3">YSTF-M6</strain>
    </source>
</reference>
<dbReference type="Proteomes" id="UP000605013">
    <property type="component" value="Unassembled WGS sequence"/>
</dbReference>
<feature type="transmembrane region" description="Helical" evidence="1">
    <location>
        <begin position="68"/>
        <end position="86"/>
    </location>
</feature>
<organism evidence="2 3">
    <name type="scientific">Olleya sediminilitoris</name>
    <dbReference type="NCBI Taxonomy" id="2795739"/>
    <lineage>
        <taxon>Bacteria</taxon>
        <taxon>Pseudomonadati</taxon>
        <taxon>Bacteroidota</taxon>
        <taxon>Flavobacteriia</taxon>
        <taxon>Flavobacteriales</taxon>
        <taxon>Flavobacteriaceae</taxon>
    </lineage>
</organism>
<evidence type="ECO:0000313" key="2">
    <source>
        <dbReference type="EMBL" id="MBL7558913.1"/>
    </source>
</evidence>
<keyword evidence="1" id="KW-0812">Transmembrane</keyword>
<sequence length="154" mass="17526">MAPLKTTTCACGSATDLKETPGQGSKKISVLNGISVVFLFFFPKCPLCWAGYASLFSFIGLERIDYNANWRFVIIGLLLTGSFLILRKHYLNKSWLNLMFYGLGLFILLLTSIANLSASFWLYIILFLILLSNFSKQTNHKLIKFFRLPSFFWG</sequence>
<name>A0ABS1WII7_9FLAO</name>
<feature type="transmembrane region" description="Helical" evidence="1">
    <location>
        <begin position="98"/>
        <end position="131"/>
    </location>
</feature>
<dbReference type="EMBL" id="JAEMEF010000002">
    <property type="protein sequence ID" value="MBL7558913.1"/>
    <property type="molecule type" value="Genomic_DNA"/>
</dbReference>